<dbReference type="GO" id="GO:0071949">
    <property type="term" value="F:FAD binding"/>
    <property type="evidence" value="ECO:0007669"/>
    <property type="project" value="TreeGrafter"/>
</dbReference>
<dbReference type="RefSeq" id="WP_111528268.1">
    <property type="nucleotide sequence ID" value="NZ_JBHRSG010000004.1"/>
</dbReference>
<accession>A0A328AJ28</accession>
<evidence type="ECO:0000256" key="8">
    <source>
        <dbReference type="ARBA" id="ARBA00023027"/>
    </source>
</evidence>
<comment type="cofactor">
    <cofactor evidence="1 12">
        <name>FAD</name>
        <dbReference type="ChEBI" id="CHEBI:57692"/>
    </cofactor>
</comment>
<comment type="pathway">
    <text evidence="2 12">One-carbon metabolism; tetrahydrofolate interconversion.</text>
</comment>
<dbReference type="InterPro" id="IPR029041">
    <property type="entry name" value="FAD-linked_oxidoreductase-like"/>
</dbReference>
<comment type="pathway">
    <text evidence="10">Amino-acid biosynthesis; L-methionine biosynthesis via de novo pathway.</text>
</comment>
<dbReference type="PANTHER" id="PTHR45754:SF3">
    <property type="entry name" value="METHYLENETETRAHYDROFOLATE REDUCTASE (NADPH)"/>
    <property type="match status" value="1"/>
</dbReference>
<gene>
    <name evidence="14" type="primary">metF</name>
    <name evidence="14" type="ORF">DJ017_08275</name>
</gene>
<evidence type="ECO:0000256" key="7">
    <source>
        <dbReference type="ARBA" id="ARBA00023002"/>
    </source>
</evidence>
<comment type="catalytic activity">
    <reaction evidence="11">
        <text>(6S)-5-methyl-5,6,7,8-tetrahydrofolate + NAD(+) = (6R)-5,10-methylene-5,6,7,8-tetrahydrofolate + NADH + H(+)</text>
        <dbReference type="Rhea" id="RHEA:19821"/>
        <dbReference type="ChEBI" id="CHEBI:15378"/>
        <dbReference type="ChEBI" id="CHEBI:15636"/>
        <dbReference type="ChEBI" id="CHEBI:18608"/>
        <dbReference type="ChEBI" id="CHEBI:57540"/>
        <dbReference type="ChEBI" id="CHEBI:57945"/>
        <dbReference type="EC" id="1.5.1.54"/>
    </reaction>
    <physiologicalReaction direction="right-to-left" evidence="11">
        <dbReference type="Rhea" id="RHEA:19823"/>
    </physiologicalReaction>
</comment>
<keyword evidence="6 12" id="KW-0274">FAD</keyword>
<dbReference type="Gene3D" id="3.20.20.220">
    <property type="match status" value="1"/>
</dbReference>
<dbReference type="Proteomes" id="UP000249254">
    <property type="component" value="Unassembled WGS sequence"/>
</dbReference>
<dbReference type="PANTHER" id="PTHR45754">
    <property type="entry name" value="METHYLENETETRAHYDROFOLATE REDUCTASE"/>
    <property type="match status" value="1"/>
</dbReference>
<dbReference type="OrthoDB" id="9812555at2"/>
<evidence type="ECO:0000313" key="14">
    <source>
        <dbReference type="EMBL" id="RAK54517.1"/>
    </source>
</evidence>
<comment type="caution">
    <text evidence="14">The sequence shown here is derived from an EMBL/GenBank/DDBJ whole genome shotgun (WGS) entry which is preliminary data.</text>
</comment>
<keyword evidence="15" id="KW-1185">Reference proteome</keyword>
<organism evidence="14 15">
    <name type="scientific">Phenylobacterium soli</name>
    <dbReference type="NCBI Taxonomy" id="2170551"/>
    <lineage>
        <taxon>Bacteria</taxon>
        <taxon>Pseudomonadati</taxon>
        <taxon>Pseudomonadota</taxon>
        <taxon>Alphaproteobacteria</taxon>
        <taxon>Caulobacterales</taxon>
        <taxon>Caulobacteraceae</taxon>
        <taxon>Phenylobacterium</taxon>
    </lineage>
</organism>
<dbReference type="UniPathway" id="UPA00193"/>
<dbReference type="Pfam" id="PF02219">
    <property type="entry name" value="MTHFR"/>
    <property type="match status" value="1"/>
</dbReference>
<proteinExistence type="inferred from homology"/>
<feature type="region of interest" description="Disordered" evidence="13">
    <location>
        <begin position="301"/>
        <end position="323"/>
    </location>
</feature>
<evidence type="ECO:0000256" key="10">
    <source>
        <dbReference type="ARBA" id="ARBA00034478"/>
    </source>
</evidence>
<evidence type="ECO:0000256" key="11">
    <source>
        <dbReference type="ARBA" id="ARBA00048628"/>
    </source>
</evidence>
<keyword evidence="4" id="KW-0028">Amino-acid biosynthesis</keyword>
<dbReference type="CDD" id="cd00537">
    <property type="entry name" value="MTHFR"/>
    <property type="match status" value="1"/>
</dbReference>
<feature type="region of interest" description="Disordered" evidence="13">
    <location>
        <begin position="1"/>
        <end position="31"/>
    </location>
</feature>
<evidence type="ECO:0000256" key="13">
    <source>
        <dbReference type="SAM" id="MobiDB-lite"/>
    </source>
</evidence>
<evidence type="ECO:0000256" key="6">
    <source>
        <dbReference type="ARBA" id="ARBA00022827"/>
    </source>
</evidence>
<dbReference type="EC" id="1.5.1.54" evidence="12"/>
<keyword evidence="5 12" id="KW-0285">Flavoprotein</keyword>
<dbReference type="GO" id="GO:0106312">
    <property type="term" value="F:methylenetetrahydrofolate reductase (NADH) activity"/>
    <property type="evidence" value="ECO:0007669"/>
    <property type="project" value="UniProtKB-EC"/>
</dbReference>
<evidence type="ECO:0000256" key="5">
    <source>
        <dbReference type="ARBA" id="ARBA00022630"/>
    </source>
</evidence>
<evidence type="ECO:0000256" key="12">
    <source>
        <dbReference type="RuleBase" id="RU003862"/>
    </source>
</evidence>
<sequence length="323" mass="35056">MTPVDTALGPVARAGVGGTPRPNVSFEFSPPKTPEAEASLWEAIRRLEPLNPSFVSVTYGAGGSTRDRTHRTVLRMVNETTLKPAAHLTCVEASREEVDEVIRDYWAAGIRHIVALRGDPPGQIGGRYTPRADGYNNATELTAAIRRIAPFEVSVGLYPQVHPESSGVDHDIDVLKAKVDAGATRAITQFFFDLDAFLRFMDRVRKAGVTIPISPGIMPVTNYNGLKKMAGPIGIQLPQWLANLFEGLEKDPETRRLIAASVASETCARLAEEGFSDFHFYTLNRADLTYAICRVLGVREAPTPDSSQTKPDRGSGGPKEAAA</sequence>
<dbReference type="AlphaFoldDB" id="A0A328AJ28"/>
<name>A0A328AJ28_9CAUL</name>
<dbReference type="InterPro" id="IPR003171">
    <property type="entry name" value="Mehydrof_redctse-like"/>
</dbReference>
<evidence type="ECO:0000256" key="3">
    <source>
        <dbReference type="ARBA" id="ARBA00006743"/>
    </source>
</evidence>
<dbReference type="InterPro" id="IPR004620">
    <property type="entry name" value="MTHF_reductase_bac"/>
</dbReference>
<evidence type="ECO:0000313" key="15">
    <source>
        <dbReference type="Proteomes" id="UP000249254"/>
    </source>
</evidence>
<keyword evidence="8" id="KW-0520">NAD</keyword>
<reference evidence="15" key="1">
    <citation type="submission" date="2018-05" db="EMBL/GenBank/DDBJ databases">
        <authorList>
            <person name="Li X."/>
        </authorList>
    </citation>
    <scope>NUCLEOTIDE SEQUENCE [LARGE SCALE GENOMIC DNA]</scope>
    <source>
        <strain evidence="15">LX32</strain>
    </source>
</reference>
<keyword evidence="7 12" id="KW-0560">Oxidoreductase</keyword>
<keyword evidence="9" id="KW-0486">Methionine biosynthesis</keyword>
<comment type="similarity">
    <text evidence="3 12">Belongs to the methylenetetrahydrofolate reductase family.</text>
</comment>
<dbReference type="NCBIfam" id="TIGR00676">
    <property type="entry name" value="fadh2"/>
    <property type="match status" value="1"/>
</dbReference>
<evidence type="ECO:0000256" key="4">
    <source>
        <dbReference type="ARBA" id="ARBA00022605"/>
    </source>
</evidence>
<evidence type="ECO:0000256" key="2">
    <source>
        <dbReference type="ARBA" id="ARBA00004777"/>
    </source>
</evidence>
<protein>
    <recommendedName>
        <fullName evidence="12">Methylenetetrahydrofolate reductase</fullName>
        <ecNumber evidence="12">1.5.1.54</ecNumber>
    </recommendedName>
</protein>
<evidence type="ECO:0000256" key="1">
    <source>
        <dbReference type="ARBA" id="ARBA00001974"/>
    </source>
</evidence>
<dbReference type="GO" id="GO:0005829">
    <property type="term" value="C:cytosol"/>
    <property type="evidence" value="ECO:0007669"/>
    <property type="project" value="InterPro"/>
</dbReference>
<dbReference type="GO" id="GO:0009086">
    <property type="term" value="P:methionine biosynthetic process"/>
    <property type="evidence" value="ECO:0007669"/>
    <property type="project" value="UniProtKB-KW"/>
</dbReference>
<dbReference type="GO" id="GO:0035999">
    <property type="term" value="P:tetrahydrofolate interconversion"/>
    <property type="evidence" value="ECO:0007669"/>
    <property type="project" value="UniProtKB-UniPathway"/>
</dbReference>
<dbReference type="SUPFAM" id="SSF51730">
    <property type="entry name" value="FAD-linked oxidoreductase"/>
    <property type="match status" value="1"/>
</dbReference>
<dbReference type="EMBL" id="QFYQ01000001">
    <property type="protein sequence ID" value="RAK54517.1"/>
    <property type="molecule type" value="Genomic_DNA"/>
</dbReference>
<evidence type="ECO:0000256" key="9">
    <source>
        <dbReference type="ARBA" id="ARBA00023167"/>
    </source>
</evidence>